<proteinExistence type="predicted"/>
<feature type="transmembrane region" description="Helical" evidence="1">
    <location>
        <begin position="154"/>
        <end position="171"/>
    </location>
</feature>
<accession>A0A835TKS9</accession>
<dbReference type="AlphaFoldDB" id="A0A835TKS9"/>
<protein>
    <recommendedName>
        <fullName evidence="4">Ycf49-like protein</fullName>
    </recommendedName>
</protein>
<keyword evidence="1" id="KW-0812">Transmembrane</keyword>
<dbReference type="Proteomes" id="UP000657918">
    <property type="component" value="Unassembled WGS sequence"/>
</dbReference>
<evidence type="ECO:0000313" key="2">
    <source>
        <dbReference type="EMBL" id="KAF9689429.1"/>
    </source>
</evidence>
<keyword evidence="1" id="KW-0472">Membrane</keyword>
<keyword evidence="3" id="KW-1185">Reference proteome</keyword>
<reference evidence="2 3" key="1">
    <citation type="submission" date="2020-10" db="EMBL/GenBank/DDBJ databases">
        <title>Plant Genome Project.</title>
        <authorList>
            <person name="Zhang R.-G."/>
        </authorList>
    </citation>
    <scope>NUCLEOTIDE SEQUENCE [LARGE SCALE GENOMIC DNA]</scope>
    <source>
        <strain evidence="2">FAFU-HL-1</strain>
        <tissue evidence="2">Leaf</tissue>
    </source>
</reference>
<gene>
    <name evidence="2" type="ORF">SADUNF_Sadunf01G0091300</name>
</gene>
<evidence type="ECO:0000256" key="1">
    <source>
        <dbReference type="SAM" id="Phobius"/>
    </source>
</evidence>
<dbReference type="OrthoDB" id="196633at2759"/>
<dbReference type="EMBL" id="JADGMS010000001">
    <property type="protein sequence ID" value="KAF9689429.1"/>
    <property type="molecule type" value="Genomic_DNA"/>
</dbReference>
<comment type="caution">
    <text evidence="2">The sequence shown here is derived from an EMBL/GenBank/DDBJ whole genome shotgun (WGS) entry which is preliminary data.</text>
</comment>
<keyword evidence="1" id="KW-1133">Transmembrane helix</keyword>
<name>A0A835TKS9_9ROSI</name>
<evidence type="ECO:0008006" key="4">
    <source>
        <dbReference type="Google" id="ProtNLM"/>
    </source>
</evidence>
<feature type="transmembrane region" description="Helical" evidence="1">
    <location>
        <begin position="178"/>
        <end position="202"/>
    </location>
</feature>
<dbReference type="Pfam" id="PF10693">
    <property type="entry name" value="DUF2499"/>
    <property type="match status" value="2"/>
</dbReference>
<dbReference type="InterPro" id="IPR019634">
    <property type="entry name" value="Uncharacterised_Ycf49"/>
</dbReference>
<organism evidence="2 3">
    <name type="scientific">Salix dunnii</name>
    <dbReference type="NCBI Taxonomy" id="1413687"/>
    <lineage>
        <taxon>Eukaryota</taxon>
        <taxon>Viridiplantae</taxon>
        <taxon>Streptophyta</taxon>
        <taxon>Embryophyta</taxon>
        <taxon>Tracheophyta</taxon>
        <taxon>Spermatophyta</taxon>
        <taxon>Magnoliopsida</taxon>
        <taxon>eudicotyledons</taxon>
        <taxon>Gunneridae</taxon>
        <taxon>Pentapetalae</taxon>
        <taxon>rosids</taxon>
        <taxon>fabids</taxon>
        <taxon>Malpighiales</taxon>
        <taxon>Salicaceae</taxon>
        <taxon>Saliceae</taxon>
        <taxon>Salix</taxon>
    </lineage>
</organism>
<dbReference type="PANTHER" id="PTHR33833">
    <property type="entry name" value="NUCLEOLAR-LIKE PROTEIN-RELATED"/>
    <property type="match status" value="1"/>
</dbReference>
<dbReference type="PANTHER" id="PTHR33833:SF3">
    <property type="entry name" value="YCF49-LIKE PROTEIN"/>
    <property type="match status" value="1"/>
</dbReference>
<sequence length="212" mass="22579">MATTTAKTLSLFSPKPDFPRKSSQTIFSSLRLPPAPAPTLATLQTQPVTQKLGRFGVVGLLGAGLALTALEPASASELPLLGQLSEPANALSLPTWAIHVSSVVEWIAAMALVWQYGEKSGFESWKGLAWGMVSCCSGVAVILRPEFIVANADFVPLLGGAFCACTWHFFYNSESLEVLVALQAALTVIGNATMCIAAFRIHMSSEERPKNL</sequence>
<evidence type="ECO:0000313" key="3">
    <source>
        <dbReference type="Proteomes" id="UP000657918"/>
    </source>
</evidence>